<dbReference type="InterPro" id="IPR002838">
    <property type="entry name" value="AIM24"/>
</dbReference>
<protein>
    <recommendedName>
        <fullName evidence="3">AIM24 family protein</fullName>
    </recommendedName>
</protein>
<evidence type="ECO:0000313" key="2">
    <source>
        <dbReference type="Proteomes" id="UP000007718"/>
    </source>
</evidence>
<dbReference type="PANTHER" id="PTHR38074">
    <property type="entry name" value="ALTERED INHERITANCE OF MITOCHONDRIA PROTEIN 24, MITOCHONDRIAL"/>
    <property type="match status" value="1"/>
</dbReference>
<accession>F0RKJ1</accession>
<reference evidence="2" key="1">
    <citation type="submission" date="2011-02" db="EMBL/GenBank/DDBJ databases">
        <title>The complete sequence of chromosome of Deinococcus proteolyticus DSM 20540.</title>
        <authorList>
            <consortium name="US DOE Joint Genome Institute (JGI-PGF)"/>
            <person name="Lucas S."/>
            <person name="Copeland A."/>
            <person name="Lapidus A."/>
            <person name="Bruce D."/>
            <person name="Goodwin L."/>
            <person name="Pitluck S."/>
            <person name="Kyrpides N."/>
            <person name="Mavromatis K."/>
            <person name="Pagani I."/>
            <person name="Ivanova N."/>
            <person name="Ovchinnikova G."/>
            <person name="Zeytun A."/>
            <person name="Detter J.C."/>
            <person name="Han C."/>
            <person name="Land M."/>
            <person name="Hauser L."/>
            <person name="Markowitz V."/>
            <person name="Cheng J.-F."/>
            <person name="Hugenholtz P."/>
            <person name="Woyke T."/>
            <person name="Wu D."/>
            <person name="Pukall R."/>
            <person name="Steenblock K."/>
            <person name="Brambilla E."/>
            <person name="Klenk H.-P."/>
            <person name="Eisen J.A."/>
        </authorList>
    </citation>
    <scope>NUCLEOTIDE SEQUENCE [LARGE SCALE GENOMIC DNA]</scope>
    <source>
        <strain evidence="2">ATCC 35074 / DSM 20540 / JCM 6276 / NBRC 101906 / NCIMB 13154 / VKM Ac-1939 / CCM 2703 / MRP</strain>
    </source>
</reference>
<dbReference type="AlphaFoldDB" id="F0RKJ1"/>
<dbReference type="Gene3D" id="3.60.160.10">
    <property type="entry name" value="Mitochondrial biogenesis AIM24"/>
    <property type="match status" value="1"/>
</dbReference>
<dbReference type="SUPFAM" id="SSF51219">
    <property type="entry name" value="TRAP-like"/>
    <property type="match status" value="1"/>
</dbReference>
<sequence>MQYKWQSRVTQTLAFPGASVRVLEYSASPLEEPLSGFHQAISRPDPYRQLQLELSGAQAVLEPGALQWLRGEMEVQASATGGAQGGGLGGLLRGAMTAAATGEGLFKTVYRGSGQISTEPTRLHYLLGELAGEDLIVDDGAFVAAAGQITVGRHVNRGLANMMGSGEGRIQPRLSGSGVFCLQSPVHPEEFQVLDLQGDTLKVDGNLVLAYTGGLEMTVERSARSLLGAGKTGEGYLQVYRGSGRVWLAPTLGGPGLSAAGTVLGGAALSGNLSEILGN</sequence>
<reference evidence="1 2" key="2">
    <citation type="journal article" date="2012" name="Stand. Genomic Sci.">
        <title>Complete genome sequence of the orange-red pigmented, radioresistant Deinococcus proteolyticus type strain (MRP(T)).</title>
        <authorList>
            <person name="Copeland A."/>
            <person name="Zeytun A."/>
            <person name="Yassawong M."/>
            <person name="Nolan M."/>
            <person name="Lucas S."/>
            <person name="Hammon N."/>
            <person name="Deshpande S."/>
            <person name="Cheng J.F."/>
            <person name="Han C."/>
            <person name="Tapia R."/>
            <person name="Goodwin L.A."/>
            <person name="Pitluck S."/>
            <person name="Mavromatis K."/>
            <person name="Liolios K."/>
            <person name="Pagani I."/>
            <person name="Ivanova N."/>
            <person name="Mikhailova N."/>
            <person name="Pati A."/>
            <person name="Chen A."/>
            <person name="Palaniappan K."/>
            <person name="Land M."/>
            <person name="Hauser L."/>
            <person name="Jeffries C.D."/>
            <person name="Brambilla E.M."/>
            <person name="Rohde M."/>
            <person name="Sikorski J."/>
            <person name="Pukall R."/>
            <person name="Goker M."/>
            <person name="Detter J.C."/>
            <person name="Woyke T."/>
            <person name="Bristow J."/>
            <person name="Eisen J.A."/>
            <person name="Markowitz V."/>
            <person name="Hugenholtz P."/>
            <person name="Kyrpides N.C."/>
            <person name="Klenk H.P."/>
            <person name="Lapidus A."/>
        </authorList>
    </citation>
    <scope>NUCLEOTIDE SEQUENCE [LARGE SCALE GENOMIC DNA]</scope>
    <source>
        <strain evidence="2">ATCC 35074 / DSM 20540 / JCM 6276 / NBRC 101906 / NCIMB 13154 / VKM Ac-1939 / CCM 2703 / MRP</strain>
    </source>
</reference>
<dbReference type="HOGENOM" id="CLU_040551_2_0_0"/>
<proteinExistence type="predicted"/>
<dbReference type="Proteomes" id="UP000007718">
    <property type="component" value="Chromosome"/>
</dbReference>
<organism evidence="1 2">
    <name type="scientific">Deinococcus proteolyticus (strain ATCC 35074 / DSM 20540 / JCM 6276 / NBRC 101906 / NCIMB 13154 / VKM Ac-1939 / CCM 2703 / MRP)</name>
    <dbReference type="NCBI Taxonomy" id="693977"/>
    <lineage>
        <taxon>Bacteria</taxon>
        <taxon>Thermotogati</taxon>
        <taxon>Deinococcota</taxon>
        <taxon>Deinococci</taxon>
        <taxon>Deinococcales</taxon>
        <taxon>Deinococcaceae</taxon>
        <taxon>Deinococcus</taxon>
    </lineage>
</organism>
<dbReference type="Pfam" id="PF01987">
    <property type="entry name" value="AIM24"/>
    <property type="match status" value="1"/>
</dbReference>
<name>F0RKJ1_DEIPM</name>
<evidence type="ECO:0008006" key="3">
    <source>
        <dbReference type="Google" id="ProtNLM"/>
    </source>
</evidence>
<dbReference type="eggNOG" id="COG2013">
    <property type="taxonomic scope" value="Bacteria"/>
</dbReference>
<dbReference type="KEGG" id="dpt:Deipr_0514"/>
<gene>
    <name evidence="1" type="ordered locus">Deipr_0514</name>
</gene>
<dbReference type="OrthoDB" id="9779518at2"/>
<dbReference type="InterPro" id="IPR036983">
    <property type="entry name" value="AIM24_sf"/>
</dbReference>
<dbReference type="InterPro" id="IPR016031">
    <property type="entry name" value="Trp_RNA-bd_attenuator-like_dom"/>
</dbReference>
<dbReference type="PANTHER" id="PTHR38074:SF1">
    <property type="entry name" value="ALTERED INHERITANCE OF MITOCHONDRIA PROTEIN 24, MITOCHONDRIAL"/>
    <property type="match status" value="1"/>
</dbReference>
<keyword evidence="2" id="KW-1185">Reference proteome</keyword>
<dbReference type="STRING" id="693977.Deipr_0514"/>
<evidence type="ECO:0000313" key="1">
    <source>
        <dbReference type="EMBL" id="ADY25681.1"/>
    </source>
</evidence>
<dbReference type="EMBL" id="CP002536">
    <property type="protein sequence ID" value="ADY25681.1"/>
    <property type="molecule type" value="Genomic_DNA"/>
</dbReference>